<keyword evidence="2 5" id="KW-0560">Oxidoreductase</keyword>
<dbReference type="Proteomes" id="UP000278756">
    <property type="component" value="Chromosome 2"/>
</dbReference>
<feature type="domain" description="Superoxide dismutase copper/zinc binding" evidence="4">
    <location>
        <begin position="35"/>
        <end position="171"/>
    </location>
</feature>
<dbReference type="PANTHER" id="PTHR10003">
    <property type="entry name" value="SUPEROXIDE DISMUTASE CU-ZN -RELATED"/>
    <property type="match status" value="1"/>
</dbReference>
<evidence type="ECO:0000313" key="6">
    <source>
        <dbReference type="Proteomes" id="UP000278756"/>
    </source>
</evidence>
<comment type="similarity">
    <text evidence="1 2">Belongs to the Cu-Zn superoxide dismutase family.</text>
</comment>
<dbReference type="Gene3D" id="2.60.40.200">
    <property type="entry name" value="Superoxide dismutase, copper/zinc binding domain"/>
    <property type="match status" value="1"/>
</dbReference>
<reference evidence="6" key="1">
    <citation type="journal article" date="2017" name="Biotechnol. Biofuels">
        <title>Evaluation of environmental bacterial communities as a factor affecting the growth of duckweed Lemna minor.</title>
        <authorList>
            <person name="Ishizawa H."/>
            <person name="Kuroda M."/>
            <person name="Morikawa M."/>
            <person name="Ike M."/>
        </authorList>
    </citation>
    <scope>NUCLEOTIDE SEQUENCE [LARGE SCALE GENOMIC DNA]</scope>
    <source>
        <strain evidence="6">M6</strain>
    </source>
</reference>
<dbReference type="PROSITE" id="PS00332">
    <property type="entry name" value="SOD_CU_ZN_2"/>
    <property type="match status" value="1"/>
</dbReference>
<comment type="cofactor">
    <cofactor evidence="2">
        <name>Cu cation</name>
        <dbReference type="ChEBI" id="CHEBI:23378"/>
    </cofactor>
    <text evidence="2">Binds 1 copper ion per subunit.</text>
</comment>
<keyword evidence="2" id="KW-0479">Metal-binding</keyword>
<name>A0A3G9GAY0_9CAUL</name>
<dbReference type="InterPro" id="IPR024134">
    <property type="entry name" value="SOD_Cu/Zn_/chaperone"/>
</dbReference>
<dbReference type="InterPro" id="IPR036423">
    <property type="entry name" value="SOD-like_Cu/Zn_dom_sf"/>
</dbReference>
<comment type="function">
    <text evidence="2">Destroys radicals which are normally produced within the cells and which are toxic to biological systems.</text>
</comment>
<dbReference type="InterPro" id="IPR001424">
    <property type="entry name" value="SOD_Cu_Zn_dom"/>
</dbReference>
<evidence type="ECO:0000256" key="3">
    <source>
        <dbReference type="SAM" id="SignalP"/>
    </source>
</evidence>
<keyword evidence="3" id="KW-0732">Signal</keyword>
<dbReference type="InterPro" id="IPR018152">
    <property type="entry name" value="SOD_Cu/Zn_BS"/>
</dbReference>
<dbReference type="CDD" id="cd00305">
    <property type="entry name" value="Cu-Zn_Superoxide_Dismutase"/>
    <property type="match status" value="1"/>
</dbReference>
<dbReference type="EMBL" id="AP018828">
    <property type="protein sequence ID" value="BBF82414.1"/>
    <property type="molecule type" value="Genomic_DNA"/>
</dbReference>
<comment type="cofactor">
    <cofactor evidence="2">
        <name>Zn(2+)</name>
        <dbReference type="ChEBI" id="CHEBI:29105"/>
    </cofactor>
    <text evidence="2">Binds 1 zinc ion per subunit.</text>
</comment>
<dbReference type="RefSeq" id="WP_126424001.1">
    <property type="nucleotide sequence ID" value="NZ_AP018828.1"/>
</dbReference>
<dbReference type="AlphaFoldDB" id="A0A3G9GAY0"/>
<dbReference type="Pfam" id="PF00080">
    <property type="entry name" value="Sod_Cu"/>
    <property type="match status" value="1"/>
</dbReference>
<feature type="chain" id="PRO_5018210943" description="Superoxide dismutase [Cu-Zn]" evidence="3">
    <location>
        <begin position="20"/>
        <end position="172"/>
    </location>
</feature>
<dbReference type="SUPFAM" id="SSF49329">
    <property type="entry name" value="Cu,Zn superoxide dismutase-like"/>
    <property type="match status" value="1"/>
</dbReference>
<gene>
    <name evidence="5" type="ORF">EM6_3051</name>
</gene>
<evidence type="ECO:0000313" key="5">
    <source>
        <dbReference type="EMBL" id="BBF82414.1"/>
    </source>
</evidence>
<evidence type="ECO:0000256" key="1">
    <source>
        <dbReference type="ARBA" id="ARBA00010457"/>
    </source>
</evidence>
<dbReference type="GO" id="GO:0005507">
    <property type="term" value="F:copper ion binding"/>
    <property type="evidence" value="ECO:0007669"/>
    <property type="project" value="InterPro"/>
</dbReference>
<sequence length="172" mass="17215">MRTFAFAAALIVAATPVFAAPATSDLIGNDGKTIGTVTVTPAPKGVILRIEATGLSEGWHGVHFHAKGDCGDTAKFQNSGGHVHDASHGALVHGLLNPAANDDGDLTNIYAGKDGVAKAEIFSSLVSYAPTAGKSALKDADGAAVVVHASPDDYSSQPIGGAGARVACAVVK</sequence>
<keyword evidence="2" id="KW-0186">Copper</keyword>
<keyword evidence="2" id="KW-0862">Zinc</keyword>
<dbReference type="GO" id="GO:0004784">
    <property type="term" value="F:superoxide dismutase activity"/>
    <property type="evidence" value="ECO:0007669"/>
    <property type="project" value="UniProtKB-EC"/>
</dbReference>
<reference evidence="6" key="2">
    <citation type="journal article" date="2017" name="Plant Physiol. Biochem.">
        <title>Differential oxidative and antioxidative response of duckweed Lemna minor toward plant growth promoting/inhibiting bacteria.</title>
        <authorList>
            <person name="Ishizawa H."/>
            <person name="Kuroda M."/>
            <person name="Morikawa M."/>
            <person name="Ike M."/>
        </authorList>
    </citation>
    <scope>NUCLEOTIDE SEQUENCE [LARGE SCALE GENOMIC DNA]</scope>
    <source>
        <strain evidence="6">M6</strain>
    </source>
</reference>
<proteinExistence type="inferred from homology"/>
<dbReference type="EC" id="1.15.1.1" evidence="2"/>
<dbReference type="OrthoDB" id="5431326at2"/>
<accession>A0A3G9GAY0</accession>
<feature type="signal peptide" evidence="3">
    <location>
        <begin position="1"/>
        <end position="19"/>
    </location>
</feature>
<evidence type="ECO:0000259" key="4">
    <source>
        <dbReference type="Pfam" id="PF00080"/>
    </source>
</evidence>
<organism evidence="5 6">
    <name type="scientific">Asticcacaulis excentricus</name>
    <dbReference type="NCBI Taxonomy" id="78587"/>
    <lineage>
        <taxon>Bacteria</taxon>
        <taxon>Pseudomonadati</taxon>
        <taxon>Pseudomonadota</taxon>
        <taxon>Alphaproteobacteria</taxon>
        <taxon>Caulobacterales</taxon>
        <taxon>Caulobacteraceae</taxon>
        <taxon>Asticcacaulis</taxon>
    </lineage>
</organism>
<evidence type="ECO:0000256" key="2">
    <source>
        <dbReference type="RuleBase" id="RU000393"/>
    </source>
</evidence>
<comment type="catalytic activity">
    <reaction evidence="2">
        <text>2 superoxide + 2 H(+) = H2O2 + O2</text>
        <dbReference type="Rhea" id="RHEA:20696"/>
        <dbReference type="ChEBI" id="CHEBI:15378"/>
        <dbReference type="ChEBI" id="CHEBI:15379"/>
        <dbReference type="ChEBI" id="CHEBI:16240"/>
        <dbReference type="ChEBI" id="CHEBI:18421"/>
        <dbReference type="EC" id="1.15.1.1"/>
    </reaction>
</comment>
<protein>
    <recommendedName>
        <fullName evidence="2">Superoxide dismutase [Cu-Zn]</fullName>
        <ecNumber evidence="2">1.15.1.1</ecNumber>
    </recommendedName>
</protein>